<dbReference type="Gene3D" id="3.90.470.20">
    <property type="entry name" value="4'-phosphopantetheinyl transferase domain"/>
    <property type="match status" value="1"/>
</dbReference>
<dbReference type="InterPro" id="IPR008278">
    <property type="entry name" value="4-PPantetheinyl_Trfase_dom"/>
</dbReference>
<evidence type="ECO:0000259" key="3">
    <source>
        <dbReference type="Pfam" id="PF01648"/>
    </source>
</evidence>
<dbReference type="PANTHER" id="PTHR12215:SF10">
    <property type="entry name" value="L-AMINOADIPATE-SEMIALDEHYDE DEHYDROGENASE-PHOSPHOPANTETHEINYL TRANSFERASE"/>
    <property type="match status" value="1"/>
</dbReference>
<gene>
    <name evidence="5" type="ORF">NX782_00765</name>
</gene>
<reference evidence="5 6" key="1">
    <citation type="submission" date="2022-08" db="EMBL/GenBank/DDBJ databases">
        <title>Reclassification of Massilia species as members of the genera Telluria, Duganella, Pseudoduganella, Mokoshia gen. nov. and Zemynaea gen. nov. using orthogonal and non-orthogonal genome-based approaches.</title>
        <authorList>
            <person name="Bowman J.P."/>
        </authorList>
    </citation>
    <scope>NUCLEOTIDE SEQUENCE [LARGE SCALE GENOMIC DNA]</scope>
    <source>
        <strain evidence="5 6">LMG 28164</strain>
    </source>
</reference>
<keyword evidence="6" id="KW-1185">Reference proteome</keyword>
<dbReference type="Proteomes" id="UP001205560">
    <property type="component" value="Unassembled WGS sequence"/>
</dbReference>
<dbReference type="RefSeq" id="WP_258843564.1">
    <property type="nucleotide sequence ID" value="NZ_JANUGX010000001.1"/>
</dbReference>
<name>A0ABT2A0N4_9BURK</name>
<dbReference type="PANTHER" id="PTHR12215">
    <property type="entry name" value="PHOSPHOPANTETHEINE TRANSFERASE"/>
    <property type="match status" value="1"/>
</dbReference>
<organism evidence="5 6">
    <name type="scientific">Massilia norwichensis</name>
    <dbReference type="NCBI Taxonomy" id="1442366"/>
    <lineage>
        <taxon>Bacteria</taxon>
        <taxon>Pseudomonadati</taxon>
        <taxon>Pseudomonadota</taxon>
        <taxon>Betaproteobacteria</taxon>
        <taxon>Burkholderiales</taxon>
        <taxon>Oxalobacteraceae</taxon>
        <taxon>Telluria group</taxon>
        <taxon>Massilia</taxon>
    </lineage>
</organism>
<evidence type="ECO:0000256" key="2">
    <source>
        <dbReference type="ARBA" id="ARBA00022679"/>
    </source>
</evidence>
<dbReference type="Pfam" id="PF22624">
    <property type="entry name" value="AASDHPPT_N"/>
    <property type="match status" value="1"/>
</dbReference>
<evidence type="ECO:0000313" key="5">
    <source>
        <dbReference type="EMBL" id="MCS0587731.1"/>
    </source>
</evidence>
<comment type="similarity">
    <text evidence="1">Belongs to the P-Pant transferase superfamily. Gsp/Sfp/HetI/AcpT family.</text>
</comment>
<evidence type="ECO:0000313" key="6">
    <source>
        <dbReference type="Proteomes" id="UP001205560"/>
    </source>
</evidence>
<proteinExistence type="inferred from homology"/>
<dbReference type="EMBL" id="JANUGX010000001">
    <property type="protein sequence ID" value="MCS0587731.1"/>
    <property type="molecule type" value="Genomic_DNA"/>
</dbReference>
<dbReference type="InterPro" id="IPR055066">
    <property type="entry name" value="AASDHPPT_N"/>
</dbReference>
<protein>
    <submittedName>
        <fullName evidence="5">4'-phosphopantetheinyl transferase superfamily protein</fullName>
    </submittedName>
</protein>
<dbReference type="InterPro" id="IPR050559">
    <property type="entry name" value="P-Pant_transferase_sf"/>
</dbReference>
<accession>A0ABT2A0N4</accession>
<evidence type="ECO:0000259" key="4">
    <source>
        <dbReference type="Pfam" id="PF22624"/>
    </source>
</evidence>
<evidence type="ECO:0000256" key="1">
    <source>
        <dbReference type="ARBA" id="ARBA00010990"/>
    </source>
</evidence>
<dbReference type="GO" id="GO:0016740">
    <property type="term" value="F:transferase activity"/>
    <property type="evidence" value="ECO:0007669"/>
    <property type="project" value="UniProtKB-KW"/>
</dbReference>
<feature type="domain" description="4'-phosphopantetheinyl transferase N-terminal" evidence="4">
    <location>
        <begin position="24"/>
        <end position="108"/>
    </location>
</feature>
<dbReference type="SUPFAM" id="SSF56214">
    <property type="entry name" value="4'-phosphopantetheinyl transferase"/>
    <property type="match status" value="2"/>
</dbReference>
<sequence length="225" mass="24268">MTADAPHRASVWLLDADALADETLDSYAAWLDASERERLVRFQRPARRRQFLGGRVLARLALGHVLGAEPSAIRLLDRPGAAPLLASPSAPAAGFSNSHSGRWVACAVSGSSKLGLDIERIDASRDIDALAAQAFDADRQAWLTTRPAETRVRDFYGLWSRAEAQFKLDMPAGSVFELSTPELAIVLCCGRMLDKPPALELRTLSALPPPACAPAPTRSRPKTSS</sequence>
<keyword evidence="2 5" id="KW-0808">Transferase</keyword>
<dbReference type="Pfam" id="PF01648">
    <property type="entry name" value="ACPS"/>
    <property type="match status" value="1"/>
</dbReference>
<dbReference type="InterPro" id="IPR037143">
    <property type="entry name" value="4-PPantetheinyl_Trfase_dom_sf"/>
</dbReference>
<feature type="domain" description="4'-phosphopantetheinyl transferase" evidence="3">
    <location>
        <begin position="114"/>
        <end position="168"/>
    </location>
</feature>
<comment type="caution">
    <text evidence="5">The sequence shown here is derived from an EMBL/GenBank/DDBJ whole genome shotgun (WGS) entry which is preliminary data.</text>
</comment>